<keyword evidence="6" id="KW-0807">Transducer</keyword>
<sequence>MGHADNLPPLTPENERIAIELIEHLRTQKFVPVRRLDGNRKSLHHKHLLMTPDGRGIEYVKTRKKERQIFLFRNMYDVSVEESSSKLYRQLKLDPETEVIVNFRTRRGKCLSCAFETMEDAQRWIALVAFKVSRSAAGSCGQTIEDRIQLMWDMGDRNHDGHLTLKEVKTLMVRLNVEMDPLTLKAVFEEHDKSGDGVLDYDEFVVLFFSLTKHESIEAIFTQHCATDPAYMQKSEFAAFLQSQGETDEERIEQIFESLEPTGRGLPYAFFANYLLNPDCNNALCTDLTDDMTLPMKDYFINSSHNTYITGNQLQSSSSVNMYKSALFAGCRCVELDCWDGPQNDPIVFHGHTRVSKILFSDVLQTVNRHAFVASPFPVILSLEVHTSAAQCLRLSQHLRETFGDRLLLAKDVPTCDYTPEGLRGRVLAKWKMPGDLFDDAKDHAGDGVEVAAEEREAAQRPMLCEELSKCISVGAFNTRDWGRDARPYNVQSYSESQVGEFKDNHEAAYTAQNNRMLSRVYPKGSRIASGNYDPAVAWSMGAQLVALNYQTWDEHLRLNSGMYQQNGGTGYVLKPAYMRTMQGRPTPYTLHVRVLCGSHIPKPSLKTKGDIVDPYVVLCMRGKELGRTSVVKNNGLRPKWDQRFTIAGDNWELDILRVRVIDADSTSADDEVCENNLPIKALRNGLRAVSMRLCKNSVELQGTSILCEFTLEKQ</sequence>
<evidence type="ECO:0000313" key="12">
    <source>
        <dbReference type="EMBL" id="EPY25529.1"/>
    </source>
</evidence>
<evidence type="ECO:0000313" key="11">
    <source>
        <dbReference type="EMBL" id="EPY22955.1"/>
    </source>
</evidence>
<accession>S9WB37</accession>
<dbReference type="Pfam" id="PF13499">
    <property type="entry name" value="EF-hand_7"/>
    <property type="match status" value="1"/>
</dbReference>
<dbReference type="SMART" id="SM00054">
    <property type="entry name" value="EFh"/>
    <property type="match status" value="2"/>
</dbReference>
<evidence type="ECO:0000256" key="3">
    <source>
        <dbReference type="ARBA" id="ARBA00022837"/>
    </source>
</evidence>
<dbReference type="InterPro" id="IPR017946">
    <property type="entry name" value="PLC-like_Pdiesterase_TIM-brl"/>
</dbReference>
<dbReference type="EC" id="3.1.4.11" evidence="1 7"/>
<organism evidence="13 14">
    <name type="scientific">Strigomonas culicis</name>
    <dbReference type="NCBI Taxonomy" id="28005"/>
    <lineage>
        <taxon>Eukaryota</taxon>
        <taxon>Discoba</taxon>
        <taxon>Euglenozoa</taxon>
        <taxon>Kinetoplastea</taxon>
        <taxon>Metakinetoplastina</taxon>
        <taxon>Trypanosomatida</taxon>
        <taxon>Trypanosomatidae</taxon>
        <taxon>Strigomonadinae</taxon>
        <taxon>Strigomonas</taxon>
    </lineage>
</organism>
<dbReference type="SUPFAM" id="SSF49562">
    <property type="entry name" value="C2 domain (Calcium/lipid-binding domain, CaLB)"/>
    <property type="match status" value="1"/>
</dbReference>
<dbReference type="GO" id="GO:0048015">
    <property type="term" value="P:phosphatidylinositol-mediated signaling"/>
    <property type="evidence" value="ECO:0007669"/>
    <property type="project" value="TreeGrafter"/>
</dbReference>
<feature type="domain" description="EF-hand" evidence="10">
    <location>
        <begin position="179"/>
        <end position="214"/>
    </location>
</feature>
<evidence type="ECO:0000256" key="2">
    <source>
        <dbReference type="ARBA" id="ARBA00022801"/>
    </source>
</evidence>
<comment type="catalytic activity">
    <reaction evidence="7">
        <text>a 1,2-diacyl-sn-glycero-3-phospho-(1D-myo-inositol-4,5-bisphosphate) + H2O = 1D-myo-inositol 1,4,5-trisphosphate + a 1,2-diacyl-sn-glycerol + H(+)</text>
        <dbReference type="Rhea" id="RHEA:33179"/>
        <dbReference type="ChEBI" id="CHEBI:15377"/>
        <dbReference type="ChEBI" id="CHEBI:15378"/>
        <dbReference type="ChEBI" id="CHEBI:17815"/>
        <dbReference type="ChEBI" id="CHEBI:58456"/>
        <dbReference type="ChEBI" id="CHEBI:203600"/>
        <dbReference type="EC" id="3.1.4.11"/>
    </reaction>
</comment>
<dbReference type="InterPro" id="IPR000909">
    <property type="entry name" value="PLipase_C_PInositol-sp_X_dom"/>
</dbReference>
<dbReference type="PANTHER" id="PTHR10336">
    <property type="entry name" value="PHOSPHOINOSITIDE-SPECIFIC PHOSPHOLIPASE C FAMILY PROTEIN"/>
    <property type="match status" value="1"/>
</dbReference>
<keyword evidence="3" id="KW-0106">Calcium</keyword>
<proteinExistence type="predicted"/>
<dbReference type="Gene3D" id="3.20.20.190">
    <property type="entry name" value="Phosphatidylinositol (PI) phosphodiesterase"/>
    <property type="match status" value="1"/>
</dbReference>
<dbReference type="OrthoDB" id="269822at2759"/>
<protein>
    <recommendedName>
        <fullName evidence="1 7">Phosphoinositide phospholipase C</fullName>
        <ecNumber evidence="1 7">3.1.4.11</ecNumber>
    </recommendedName>
</protein>
<dbReference type="AlphaFoldDB" id="S9WB37"/>
<dbReference type="InterPro" id="IPR002048">
    <property type="entry name" value="EF_hand_dom"/>
</dbReference>
<feature type="domain" description="EF-hand" evidence="10">
    <location>
        <begin position="143"/>
        <end position="178"/>
    </location>
</feature>
<dbReference type="PRINTS" id="PR00390">
    <property type="entry name" value="PHPHLIPASEC"/>
</dbReference>
<evidence type="ECO:0000256" key="1">
    <source>
        <dbReference type="ARBA" id="ARBA00012368"/>
    </source>
</evidence>
<dbReference type="InterPro" id="IPR001711">
    <property type="entry name" value="PLipase_C_Pinositol-sp_Y"/>
</dbReference>
<dbReference type="EMBL" id="ATMH01006714">
    <property type="protein sequence ID" value="EPY25529.1"/>
    <property type="molecule type" value="Genomic_DNA"/>
</dbReference>
<dbReference type="CDD" id="cd15898">
    <property type="entry name" value="EFh_PI-PLC"/>
    <property type="match status" value="1"/>
</dbReference>
<dbReference type="PANTHER" id="PTHR10336:SF36">
    <property type="entry name" value="1-PHOSPHATIDYLINOSITOL 4,5-BISPHOSPHATE PHOSPHODIESTERASE BETA-4"/>
    <property type="match status" value="1"/>
</dbReference>
<dbReference type="GO" id="GO:0004435">
    <property type="term" value="F:phosphatidylinositol-4,5-bisphosphate phospholipase C activity"/>
    <property type="evidence" value="ECO:0007669"/>
    <property type="project" value="UniProtKB-EC"/>
</dbReference>
<dbReference type="Gene3D" id="2.60.40.150">
    <property type="entry name" value="C2 domain"/>
    <property type="match status" value="1"/>
</dbReference>
<dbReference type="Gene3D" id="1.10.238.10">
    <property type="entry name" value="EF-hand"/>
    <property type="match status" value="1"/>
</dbReference>
<dbReference type="PROSITE" id="PS50007">
    <property type="entry name" value="PIPLC_X_DOMAIN"/>
    <property type="match status" value="1"/>
</dbReference>
<evidence type="ECO:0000259" key="9">
    <source>
        <dbReference type="PROSITE" id="PS50008"/>
    </source>
</evidence>
<dbReference type="EMBL" id="ATMH01008004">
    <property type="protein sequence ID" value="EPY22955.1"/>
    <property type="molecule type" value="Genomic_DNA"/>
</dbReference>
<reference evidence="13" key="2">
    <citation type="submission" date="2013-03" db="EMBL/GenBank/DDBJ databases">
        <authorList>
            <person name="Motta M.C.M."/>
            <person name="Martins A.C.A."/>
            <person name="Preta C.M.C.C."/>
            <person name="Silva R."/>
            <person name="de Souza S.S."/>
            <person name="Klein C.C."/>
            <person name="de Almeida L.G.P."/>
            <person name="Cunha O.L."/>
            <person name="Colabardini A.C."/>
            <person name="Lima B.A."/>
            <person name="Machado C.R."/>
            <person name="Soares C.M.A."/>
            <person name="de Menezes C.B.A."/>
            <person name="Bartolomeu D.C."/>
            <person name="Grisard E.C."/>
            <person name="Fantinatti-Garboggini F."/>
            <person name="Rodrigues-Luiz G.F."/>
            <person name="Wagner G."/>
            <person name="Goldman G.H."/>
            <person name="Fietto J.L.R."/>
            <person name="Ciapina L.P."/>
            <person name="Brocchi M."/>
            <person name="Elias M.C."/>
            <person name="Goldman M.H.S."/>
            <person name="Sagot M.-F."/>
            <person name="Pereira M."/>
            <person name="Stoco P.H."/>
            <person name="Teixeira S.M.R."/>
            <person name="de Mendonca-Neto R.P."/>
            <person name="Maciel T.E.F."/>
            <person name="Mendes T.A.O."/>
            <person name="Urmenyi T.P."/>
            <person name="Teixeira M.M.G."/>
            <person name="de Camargo E.F.P."/>
            <person name="de Sousa W."/>
            <person name="Schenkman S."/>
            <person name="de Vasconcelos A.T.R."/>
        </authorList>
    </citation>
    <scope>NUCLEOTIDE SEQUENCE</scope>
</reference>
<evidence type="ECO:0000259" key="10">
    <source>
        <dbReference type="PROSITE" id="PS50222"/>
    </source>
</evidence>
<dbReference type="GO" id="GO:0016042">
    <property type="term" value="P:lipid catabolic process"/>
    <property type="evidence" value="ECO:0007669"/>
    <property type="project" value="UniProtKB-KW"/>
</dbReference>
<dbReference type="SUPFAM" id="SSF47473">
    <property type="entry name" value="EF-hand"/>
    <property type="match status" value="1"/>
</dbReference>
<dbReference type="SMART" id="SM00149">
    <property type="entry name" value="PLCYc"/>
    <property type="match status" value="1"/>
</dbReference>
<dbReference type="InterPro" id="IPR000008">
    <property type="entry name" value="C2_dom"/>
</dbReference>
<dbReference type="GO" id="GO:0051209">
    <property type="term" value="P:release of sequestered calcium ion into cytosol"/>
    <property type="evidence" value="ECO:0007669"/>
    <property type="project" value="TreeGrafter"/>
</dbReference>
<dbReference type="InterPro" id="IPR001192">
    <property type="entry name" value="PI-PLC_fam"/>
</dbReference>
<dbReference type="Pfam" id="PF00168">
    <property type="entry name" value="C2"/>
    <property type="match status" value="1"/>
</dbReference>
<dbReference type="EMBL" id="ATMH01002439">
    <property type="protein sequence ID" value="EPY33190.1"/>
    <property type="molecule type" value="Genomic_DNA"/>
</dbReference>
<evidence type="ECO:0000256" key="6">
    <source>
        <dbReference type="ARBA" id="ARBA00023224"/>
    </source>
</evidence>
<evidence type="ECO:0000259" key="8">
    <source>
        <dbReference type="PROSITE" id="PS50004"/>
    </source>
</evidence>
<keyword evidence="5 7" id="KW-0443">Lipid metabolism</keyword>
<dbReference type="SMART" id="SM00148">
    <property type="entry name" value="PLCXc"/>
    <property type="match status" value="1"/>
</dbReference>
<dbReference type="PROSITE" id="PS50004">
    <property type="entry name" value="C2"/>
    <property type="match status" value="1"/>
</dbReference>
<dbReference type="Pfam" id="PF00387">
    <property type="entry name" value="PI-PLC-Y"/>
    <property type="match status" value="1"/>
</dbReference>
<evidence type="ECO:0000256" key="4">
    <source>
        <dbReference type="ARBA" id="ARBA00022963"/>
    </source>
</evidence>
<dbReference type="Proteomes" id="UP000015354">
    <property type="component" value="Unassembled WGS sequence"/>
</dbReference>
<dbReference type="InterPro" id="IPR035892">
    <property type="entry name" value="C2_domain_sf"/>
</dbReference>
<feature type="domain" description="PI-PLC Y-box" evidence="9">
    <location>
        <begin position="489"/>
        <end position="580"/>
    </location>
</feature>
<evidence type="ECO:0000313" key="13">
    <source>
        <dbReference type="EMBL" id="EPY33190.1"/>
    </source>
</evidence>
<dbReference type="PROSITE" id="PS00018">
    <property type="entry name" value="EF_HAND_1"/>
    <property type="match status" value="2"/>
</dbReference>
<evidence type="ECO:0000313" key="14">
    <source>
        <dbReference type="Proteomes" id="UP000015354"/>
    </source>
</evidence>
<comment type="caution">
    <text evidence="13">The sequence shown here is derived from an EMBL/GenBank/DDBJ whole genome shotgun (WGS) entry which is preliminary data.</text>
</comment>
<dbReference type="PROSITE" id="PS50008">
    <property type="entry name" value="PIPLC_Y_DOMAIN"/>
    <property type="match status" value="1"/>
</dbReference>
<dbReference type="PROSITE" id="PS50222">
    <property type="entry name" value="EF_HAND_2"/>
    <property type="match status" value="2"/>
</dbReference>
<keyword evidence="14" id="KW-1185">Reference proteome</keyword>
<dbReference type="CDD" id="cd08558">
    <property type="entry name" value="PI-PLCc_eukaryota"/>
    <property type="match status" value="1"/>
</dbReference>
<dbReference type="Pfam" id="PF00388">
    <property type="entry name" value="PI-PLC-X"/>
    <property type="match status" value="1"/>
</dbReference>
<dbReference type="CDD" id="cd00275">
    <property type="entry name" value="C2_PLC_like"/>
    <property type="match status" value="1"/>
</dbReference>
<keyword evidence="2 7" id="KW-0378">Hydrolase</keyword>
<evidence type="ECO:0000256" key="5">
    <source>
        <dbReference type="ARBA" id="ARBA00023098"/>
    </source>
</evidence>
<dbReference type="SUPFAM" id="SSF51695">
    <property type="entry name" value="PLC-like phosphodiesterases"/>
    <property type="match status" value="1"/>
</dbReference>
<name>S9WB37_9TRYP</name>
<dbReference type="InterPro" id="IPR018247">
    <property type="entry name" value="EF_Hand_1_Ca_BS"/>
</dbReference>
<feature type="domain" description="C2" evidence="8">
    <location>
        <begin position="570"/>
        <end position="694"/>
    </location>
</feature>
<gene>
    <name evidence="13" type="ORF">STCU_02439</name>
    <name evidence="12" type="ORF">STCU_06714</name>
    <name evidence="11" type="ORF">STCU_08004</name>
</gene>
<evidence type="ECO:0000256" key="7">
    <source>
        <dbReference type="RuleBase" id="RU361133"/>
    </source>
</evidence>
<keyword evidence="4 7" id="KW-0442">Lipid degradation</keyword>
<dbReference type="GO" id="GO:0005509">
    <property type="term" value="F:calcium ion binding"/>
    <property type="evidence" value="ECO:0007669"/>
    <property type="project" value="InterPro"/>
</dbReference>
<dbReference type="InterPro" id="IPR011992">
    <property type="entry name" value="EF-hand-dom_pair"/>
</dbReference>
<dbReference type="SMART" id="SM00239">
    <property type="entry name" value="C2"/>
    <property type="match status" value="1"/>
</dbReference>
<reference evidence="13 14" key="1">
    <citation type="journal article" date="2013" name="PLoS ONE">
        <title>Predicting the Proteins of Angomonas deanei, Strigomonas culicis and Their Respective Endosymbionts Reveals New Aspects of the Trypanosomatidae Family.</title>
        <authorList>
            <person name="Motta M.C."/>
            <person name="Martins A.C."/>
            <person name="de Souza S.S."/>
            <person name="Catta-Preta C.M."/>
            <person name="Silva R."/>
            <person name="Klein C.C."/>
            <person name="de Almeida L.G."/>
            <person name="de Lima Cunha O."/>
            <person name="Ciapina L.P."/>
            <person name="Brocchi M."/>
            <person name="Colabardini A.C."/>
            <person name="de Araujo Lima B."/>
            <person name="Machado C.R."/>
            <person name="de Almeida Soares C.M."/>
            <person name="Probst C.M."/>
            <person name="de Menezes C.B."/>
            <person name="Thompson C.E."/>
            <person name="Bartholomeu D.C."/>
            <person name="Gradia D.F."/>
            <person name="Pavoni D.P."/>
            <person name="Grisard E.C."/>
            <person name="Fantinatti-Garboggini F."/>
            <person name="Marchini F.K."/>
            <person name="Rodrigues-Luiz G.F."/>
            <person name="Wagner G."/>
            <person name="Goldman G.H."/>
            <person name="Fietto J.L."/>
            <person name="Elias M.C."/>
            <person name="Goldman M.H."/>
            <person name="Sagot M.F."/>
            <person name="Pereira M."/>
            <person name="Stoco P.H."/>
            <person name="de Mendonca-Neto R.P."/>
            <person name="Teixeira S.M."/>
            <person name="Maciel T.E."/>
            <person name="de Oliveira Mendes T.A."/>
            <person name="Urmenyi T.P."/>
            <person name="de Souza W."/>
            <person name="Schenkman S."/>
            <person name="de Vasconcelos A.T."/>
        </authorList>
    </citation>
    <scope>NUCLEOTIDE SEQUENCE [LARGE SCALE GENOMIC DNA]</scope>
</reference>